<organism evidence="3 4">
    <name type="scientific">Potamilus streckersoni</name>
    <dbReference type="NCBI Taxonomy" id="2493646"/>
    <lineage>
        <taxon>Eukaryota</taxon>
        <taxon>Metazoa</taxon>
        <taxon>Spiralia</taxon>
        <taxon>Lophotrochozoa</taxon>
        <taxon>Mollusca</taxon>
        <taxon>Bivalvia</taxon>
        <taxon>Autobranchia</taxon>
        <taxon>Heteroconchia</taxon>
        <taxon>Palaeoheterodonta</taxon>
        <taxon>Unionida</taxon>
        <taxon>Unionoidea</taxon>
        <taxon>Unionidae</taxon>
        <taxon>Ambleminae</taxon>
        <taxon>Lampsilini</taxon>
        <taxon>Potamilus</taxon>
    </lineage>
</organism>
<sequence>WGASLLEDNLPTDNYHYQVTVQTGVRKNAGTESNISFIISGEQMDTGVRRLFDGKRKRFQTGSIMNFIMSTERCLGPLTFLRIWHDNTGNGNLRSWYLDQIQVTDLQTGERYSSSSLTEQRHSFQDFCDVIGG</sequence>
<dbReference type="AlphaFoldDB" id="A0AAE0SIM4"/>
<feature type="non-terminal residue" evidence="3">
    <location>
        <position position="1"/>
    </location>
</feature>
<dbReference type="InterPro" id="IPR051223">
    <property type="entry name" value="Polycystin"/>
</dbReference>
<dbReference type="SMART" id="SM00308">
    <property type="entry name" value="LH2"/>
    <property type="match status" value="1"/>
</dbReference>
<protein>
    <recommendedName>
        <fullName evidence="2">PLAT domain-containing protein</fullName>
    </recommendedName>
</protein>
<dbReference type="Gene3D" id="2.60.60.20">
    <property type="entry name" value="PLAT/LH2 domain"/>
    <property type="match status" value="1"/>
</dbReference>
<evidence type="ECO:0000259" key="2">
    <source>
        <dbReference type="PROSITE" id="PS50095"/>
    </source>
</evidence>
<evidence type="ECO:0000256" key="1">
    <source>
        <dbReference type="PROSITE-ProRule" id="PRU00152"/>
    </source>
</evidence>
<accession>A0AAE0SIM4</accession>
<dbReference type="GO" id="GO:0016020">
    <property type="term" value="C:membrane"/>
    <property type="evidence" value="ECO:0007669"/>
    <property type="project" value="TreeGrafter"/>
</dbReference>
<dbReference type="PROSITE" id="PS50095">
    <property type="entry name" value="PLAT"/>
    <property type="match status" value="1"/>
</dbReference>
<comment type="caution">
    <text evidence="1">Lacks conserved residue(s) required for the propagation of feature annotation.</text>
</comment>
<dbReference type="PANTHER" id="PTHR10877:SF194">
    <property type="entry name" value="LOCATION OF VULVA DEFECTIVE 1"/>
    <property type="match status" value="1"/>
</dbReference>
<proteinExistence type="predicted"/>
<dbReference type="GO" id="GO:0005262">
    <property type="term" value="F:calcium channel activity"/>
    <property type="evidence" value="ECO:0007669"/>
    <property type="project" value="TreeGrafter"/>
</dbReference>
<feature type="domain" description="PLAT" evidence="2">
    <location>
        <begin position="15"/>
        <end position="133"/>
    </location>
</feature>
<reference evidence="3" key="3">
    <citation type="submission" date="2023-05" db="EMBL/GenBank/DDBJ databases">
        <authorList>
            <person name="Smith C.H."/>
        </authorList>
    </citation>
    <scope>NUCLEOTIDE SEQUENCE</scope>
    <source>
        <strain evidence="3">CHS0354</strain>
        <tissue evidence="3">Mantle</tissue>
    </source>
</reference>
<dbReference type="Pfam" id="PF01477">
    <property type="entry name" value="PLAT"/>
    <property type="match status" value="1"/>
</dbReference>
<evidence type="ECO:0000313" key="4">
    <source>
        <dbReference type="Proteomes" id="UP001195483"/>
    </source>
</evidence>
<evidence type="ECO:0000313" key="3">
    <source>
        <dbReference type="EMBL" id="KAK3592414.1"/>
    </source>
</evidence>
<dbReference type="InterPro" id="IPR036392">
    <property type="entry name" value="PLAT/LH2_dom_sf"/>
</dbReference>
<gene>
    <name evidence="3" type="ORF">CHS0354_004039</name>
</gene>
<comment type="caution">
    <text evidence="3">The sequence shown here is derived from an EMBL/GenBank/DDBJ whole genome shotgun (WGS) entry which is preliminary data.</text>
</comment>
<reference evidence="3" key="2">
    <citation type="journal article" date="2021" name="Genome Biol. Evol.">
        <title>Developing a high-quality reference genome for a parasitic bivalve with doubly uniparental inheritance (Bivalvia: Unionida).</title>
        <authorList>
            <person name="Smith C.H."/>
        </authorList>
    </citation>
    <scope>NUCLEOTIDE SEQUENCE</scope>
    <source>
        <strain evidence="3">CHS0354</strain>
        <tissue evidence="3">Mantle</tissue>
    </source>
</reference>
<dbReference type="FunFam" id="2.60.60.20:FF:000022">
    <property type="entry name" value="Uncharacterized protein"/>
    <property type="match status" value="1"/>
</dbReference>
<dbReference type="Proteomes" id="UP001195483">
    <property type="component" value="Unassembled WGS sequence"/>
</dbReference>
<reference evidence="3" key="1">
    <citation type="journal article" date="2021" name="Genome Biol. Evol.">
        <title>A High-Quality Reference Genome for a Parasitic Bivalve with Doubly Uniparental Inheritance (Bivalvia: Unionida).</title>
        <authorList>
            <person name="Smith C.H."/>
        </authorList>
    </citation>
    <scope>NUCLEOTIDE SEQUENCE</scope>
    <source>
        <strain evidence="3">CHS0354</strain>
    </source>
</reference>
<dbReference type="EMBL" id="JAEAOA010000313">
    <property type="protein sequence ID" value="KAK3592414.1"/>
    <property type="molecule type" value="Genomic_DNA"/>
</dbReference>
<dbReference type="PANTHER" id="PTHR10877">
    <property type="entry name" value="POLYCYSTIN FAMILY MEMBER"/>
    <property type="match status" value="1"/>
</dbReference>
<name>A0AAE0SIM4_9BIVA</name>
<dbReference type="InterPro" id="IPR001024">
    <property type="entry name" value="PLAT/LH2_dom"/>
</dbReference>
<dbReference type="SUPFAM" id="SSF49723">
    <property type="entry name" value="Lipase/lipooxygenase domain (PLAT/LH2 domain)"/>
    <property type="match status" value="1"/>
</dbReference>
<keyword evidence="4" id="KW-1185">Reference proteome</keyword>
<dbReference type="GO" id="GO:0050982">
    <property type="term" value="P:detection of mechanical stimulus"/>
    <property type="evidence" value="ECO:0007669"/>
    <property type="project" value="TreeGrafter"/>
</dbReference>